<proteinExistence type="predicted"/>
<accession>A0A8S5UKE2</accession>
<name>A0A8S5UKE2_9CAUD</name>
<reference evidence="2" key="1">
    <citation type="journal article" date="2021" name="Proc. Natl. Acad. Sci. U.S.A.">
        <title>A Catalog of Tens of Thousands of Viruses from Human Metagenomes Reveals Hidden Associations with Chronic Diseases.</title>
        <authorList>
            <person name="Tisza M.J."/>
            <person name="Buck C.B."/>
        </authorList>
    </citation>
    <scope>NUCLEOTIDE SEQUENCE</scope>
    <source>
        <strain evidence="2">CtkHJ36</strain>
    </source>
</reference>
<feature type="region of interest" description="Disordered" evidence="1">
    <location>
        <begin position="33"/>
        <end position="58"/>
    </location>
</feature>
<dbReference type="EMBL" id="BK016098">
    <property type="protein sequence ID" value="DAF94907.1"/>
    <property type="molecule type" value="Genomic_DNA"/>
</dbReference>
<sequence>MRFCSVGSCFQLLHLQRLHKKEYKNLGKLRIAPPPNEWYSVDNEASRTKTGGQSNDED</sequence>
<feature type="compositionally biased region" description="Polar residues" evidence="1">
    <location>
        <begin position="48"/>
        <end position="58"/>
    </location>
</feature>
<organism evidence="2">
    <name type="scientific">Ackermannviridae sp. ctkHJ36</name>
    <dbReference type="NCBI Taxonomy" id="2825754"/>
    <lineage>
        <taxon>Viruses</taxon>
        <taxon>Duplodnaviria</taxon>
        <taxon>Heunggongvirae</taxon>
        <taxon>Uroviricota</taxon>
        <taxon>Caudoviricetes</taxon>
        <taxon>Pantevenvirales</taxon>
        <taxon>Ackermannviridae</taxon>
    </lineage>
</organism>
<evidence type="ECO:0000256" key="1">
    <source>
        <dbReference type="SAM" id="MobiDB-lite"/>
    </source>
</evidence>
<evidence type="ECO:0000313" key="2">
    <source>
        <dbReference type="EMBL" id="DAF94907.1"/>
    </source>
</evidence>
<protein>
    <submittedName>
        <fullName evidence="2">Uncharacterized protein</fullName>
    </submittedName>
</protein>